<dbReference type="STRING" id="1121357.SAMN05661109_01043"/>
<dbReference type="InterPro" id="IPR029063">
    <property type="entry name" value="SAM-dependent_MTases_sf"/>
</dbReference>
<dbReference type="NCBIfam" id="NF037959">
    <property type="entry name" value="MFS_SpdSyn"/>
    <property type="match status" value="1"/>
</dbReference>
<gene>
    <name evidence="2" type="ORF">SAMN05661109_01043</name>
</gene>
<name>A0A1H9S3S0_9CORY</name>
<evidence type="ECO:0000313" key="3">
    <source>
        <dbReference type="Proteomes" id="UP000198929"/>
    </source>
</evidence>
<dbReference type="SUPFAM" id="SSF53335">
    <property type="entry name" value="S-adenosyl-L-methionine-dependent methyltransferases"/>
    <property type="match status" value="1"/>
</dbReference>
<dbReference type="PANTHER" id="PTHR43317:SF1">
    <property type="entry name" value="THERMOSPERMINE SYNTHASE ACAULIS5"/>
    <property type="match status" value="1"/>
</dbReference>
<dbReference type="Proteomes" id="UP000198929">
    <property type="component" value="Unassembled WGS sequence"/>
</dbReference>
<evidence type="ECO:0008006" key="4">
    <source>
        <dbReference type="Google" id="ProtNLM"/>
    </source>
</evidence>
<dbReference type="EMBL" id="FOGQ01000003">
    <property type="protein sequence ID" value="SER79647.1"/>
    <property type="molecule type" value="Genomic_DNA"/>
</dbReference>
<reference evidence="3" key="1">
    <citation type="submission" date="2016-10" db="EMBL/GenBank/DDBJ databases">
        <authorList>
            <person name="Varghese N."/>
            <person name="Submissions S."/>
        </authorList>
    </citation>
    <scope>NUCLEOTIDE SEQUENCE [LARGE SCALE GENOMIC DNA]</scope>
    <source>
        <strain evidence="3">DSM 20524</strain>
    </source>
</reference>
<organism evidence="2 3">
    <name type="scientific">Corynebacterium cystitidis DSM 20524</name>
    <dbReference type="NCBI Taxonomy" id="1121357"/>
    <lineage>
        <taxon>Bacteria</taxon>
        <taxon>Bacillati</taxon>
        <taxon>Actinomycetota</taxon>
        <taxon>Actinomycetes</taxon>
        <taxon>Mycobacteriales</taxon>
        <taxon>Corynebacteriaceae</taxon>
        <taxon>Corynebacterium</taxon>
    </lineage>
</organism>
<dbReference type="GO" id="GO:0006596">
    <property type="term" value="P:polyamine biosynthetic process"/>
    <property type="evidence" value="ECO:0007669"/>
    <property type="project" value="UniProtKB-KW"/>
</dbReference>
<proteinExistence type="predicted"/>
<keyword evidence="3" id="KW-1185">Reference proteome</keyword>
<dbReference type="PANTHER" id="PTHR43317">
    <property type="entry name" value="THERMOSPERMINE SYNTHASE ACAULIS5"/>
    <property type="match status" value="1"/>
</dbReference>
<protein>
    <recommendedName>
        <fullName evidence="4">Spermidine synthase</fullName>
    </recommendedName>
</protein>
<keyword evidence="1" id="KW-0620">Polyamine biosynthesis</keyword>
<accession>A0A1H9S3S0</accession>
<sequence length="279" mass="30551">MSMARKQQENHSYEIDTGIAEVVEEPDGSVTLLVNGVPSSNNVAGAPERLEFEYMRWIVAAVEEFAPAELKRPRLTHLGGAGCSLARYFAHVWPTSRNTVVEIDMELAQLVRQIFDIPKSPSVKIRVGDAREETTNFYPSSRDVIIRDVFAGASTPRNLTTVEFFSAARASLADDGLYVANCGSHADLINAKDELAGMCEVFPDVAVIADPPMLKGRRYGNIILLGANRRLVDDGALTRRLLQGAVPAHFKDAAWATALARKGTARHDTRHDAQLFGTC</sequence>
<evidence type="ECO:0000256" key="1">
    <source>
        <dbReference type="ARBA" id="ARBA00023115"/>
    </source>
</evidence>
<dbReference type="AlphaFoldDB" id="A0A1H9S3S0"/>
<dbReference type="CDD" id="cd02440">
    <property type="entry name" value="AdoMet_MTases"/>
    <property type="match status" value="1"/>
</dbReference>
<evidence type="ECO:0000313" key="2">
    <source>
        <dbReference type="EMBL" id="SER79647.1"/>
    </source>
</evidence>
<dbReference type="Gene3D" id="3.40.50.150">
    <property type="entry name" value="Vaccinia Virus protein VP39"/>
    <property type="match status" value="1"/>
</dbReference>